<evidence type="ECO:0000259" key="1">
    <source>
        <dbReference type="Pfam" id="PF10047"/>
    </source>
</evidence>
<name>A0A8B0SH23_9GAMM</name>
<dbReference type="Pfam" id="PF10047">
    <property type="entry name" value="DUF2281"/>
    <property type="match status" value="1"/>
</dbReference>
<feature type="domain" description="DUF2281" evidence="1">
    <location>
        <begin position="28"/>
        <end position="86"/>
    </location>
</feature>
<gene>
    <name evidence="2" type="ORF">J1836_017925</name>
</gene>
<sequence>MVNRGILGYTDPREITGVIPLLGTVELITEHTRRLPETVQREILNFVEFLFNKYSTPLTRSAVPTTRQAGLHAGCAVMAADFDAPL</sequence>
<proteinExistence type="predicted"/>
<protein>
    <submittedName>
        <fullName evidence="2">DUF2281 domain-containing protein</fullName>
    </submittedName>
</protein>
<organism evidence="2">
    <name type="scientific">Thiothrix fructosivorans</name>
    <dbReference type="NCBI Taxonomy" id="111770"/>
    <lineage>
        <taxon>Bacteria</taxon>
        <taxon>Pseudomonadati</taxon>
        <taxon>Pseudomonadota</taxon>
        <taxon>Gammaproteobacteria</taxon>
        <taxon>Thiotrichales</taxon>
        <taxon>Thiotrichaceae</taxon>
        <taxon>Thiothrix</taxon>
    </lineage>
</organism>
<dbReference type="EMBL" id="CP072748">
    <property type="protein sequence ID" value="QTX10431.1"/>
    <property type="molecule type" value="Genomic_DNA"/>
</dbReference>
<dbReference type="AlphaFoldDB" id="A0A8B0SH23"/>
<dbReference type="InterPro" id="IPR018739">
    <property type="entry name" value="DUF2281"/>
</dbReference>
<evidence type="ECO:0000313" key="2">
    <source>
        <dbReference type="EMBL" id="QTX10431.1"/>
    </source>
</evidence>
<accession>A0A8B0SH23</accession>
<reference evidence="2" key="1">
    <citation type="submission" date="2021-04" db="EMBL/GenBank/DDBJ databases">
        <title>Complete Genome and methylome analysis of Thiothrix fructosivorans ATCC 49748.</title>
        <authorList>
            <person name="Fomenkov A."/>
            <person name="Sun L."/>
            <person name="Vincze T."/>
            <person name="Grabovich M.Y."/>
            <person name="Roberts R.J."/>
        </authorList>
    </citation>
    <scope>NUCLEOTIDE SEQUENCE</scope>
    <source>
        <strain evidence="2">ATCC 49748</strain>
    </source>
</reference>